<feature type="domain" description="Peptidase M1 membrane alanine aminopeptidase" evidence="2">
    <location>
        <begin position="272"/>
        <end position="414"/>
    </location>
</feature>
<evidence type="ECO:0000313" key="4">
    <source>
        <dbReference type="EMBL" id="MFD2514928.1"/>
    </source>
</evidence>
<dbReference type="Gene3D" id="2.60.40.3650">
    <property type="match status" value="1"/>
</dbReference>
<dbReference type="InterPro" id="IPR014782">
    <property type="entry name" value="Peptidase_M1_dom"/>
</dbReference>
<keyword evidence="4" id="KW-0645">Protease</keyword>
<feature type="chain" id="PRO_5047305856" evidence="1">
    <location>
        <begin position="27"/>
        <end position="449"/>
    </location>
</feature>
<evidence type="ECO:0000259" key="3">
    <source>
        <dbReference type="Pfam" id="PF17899"/>
    </source>
</evidence>
<evidence type="ECO:0000313" key="5">
    <source>
        <dbReference type="Proteomes" id="UP001597544"/>
    </source>
</evidence>
<dbReference type="Pfam" id="PF01433">
    <property type="entry name" value="Peptidase_M1"/>
    <property type="match status" value="1"/>
</dbReference>
<gene>
    <name evidence="4" type="ORF">ACFSRY_13710</name>
</gene>
<keyword evidence="4" id="KW-0378">Hydrolase</keyword>
<dbReference type="EMBL" id="JBHULU010000020">
    <property type="protein sequence ID" value="MFD2514928.1"/>
    <property type="molecule type" value="Genomic_DNA"/>
</dbReference>
<dbReference type="Pfam" id="PF17899">
    <property type="entry name" value="Peptidase_M61_N"/>
    <property type="match status" value="1"/>
</dbReference>
<protein>
    <submittedName>
        <fullName evidence="4">M1 family aminopeptidase</fullName>
    </submittedName>
</protein>
<feature type="signal peptide" evidence="1">
    <location>
        <begin position="1"/>
        <end position="26"/>
    </location>
</feature>
<dbReference type="RefSeq" id="WP_377508607.1">
    <property type="nucleotide sequence ID" value="NZ_JBHULU010000020.1"/>
</dbReference>
<reference evidence="5" key="1">
    <citation type="journal article" date="2019" name="Int. J. Syst. Evol. Microbiol.">
        <title>The Global Catalogue of Microorganisms (GCM) 10K type strain sequencing project: providing services to taxonomists for standard genome sequencing and annotation.</title>
        <authorList>
            <consortium name="The Broad Institute Genomics Platform"/>
            <consortium name="The Broad Institute Genome Sequencing Center for Infectious Disease"/>
            <person name="Wu L."/>
            <person name="Ma J."/>
        </authorList>
    </citation>
    <scope>NUCLEOTIDE SEQUENCE [LARGE SCALE GENOMIC DNA]</scope>
    <source>
        <strain evidence="5">KCTC 42498</strain>
    </source>
</reference>
<organism evidence="4 5">
    <name type="scientific">Pontibacter locisalis</name>
    <dbReference type="NCBI Taxonomy" id="1719035"/>
    <lineage>
        <taxon>Bacteria</taxon>
        <taxon>Pseudomonadati</taxon>
        <taxon>Bacteroidota</taxon>
        <taxon>Cytophagia</taxon>
        <taxon>Cytophagales</taxon>
        <taxon>Hymenobacteraceae</taxon>
        <taxon>Pontibacter</taxon>
    </lineage>
</organism>
<keyword evidence="1" id="KW-0732">Signal</keyword>
<accession>A0ABW5INN9</accession>
<dbReference type="Gene3D" id="1.10.390.10">
    <property type="entry name" value="Neutral Protease Domain 2"/>
    <property type="match status" value="1"/>
</dbReference>
<sequence length="449" mass="50134">MSFPHLKWLSVALASILFLNPFWAKAQDSYTVTVEDIAKRKVQVTAKLFPESDTLLMSPFGATHLKDGWATFIEDLKISNSEGEKIDFTKMDNGVFILANSQKNKPIHLSYNVNIRHEQSKWPFGYKEAAYINDEMLMATGNALFLTRLDVDSATVNFQLKQPYKVANAWKQTAPATYVANGAEELVWTVLAIGNFNLSEIQTGKTKILLAYSNDLSASKKTIESTIRKAVEKYEAIYGSSPSKQPSAPDKYLYVMNVDTSYVGGGAAFTNSISILLNATPAHTTKAGTTSWHHILIHEIGHLWNGRSLKTDESTDWFNEGFTDYLAYKVEHELGLMNKGEWKEIISQKQLGYSKAREKNKASLASAGKDKGSNYDIVYSGGLQFAHKLDTEIKEATNNKKGISDFMKNMFAAYASREQAVKNEEIKAIAEQTCSCDLSSLFQEVKDQN</sequence>
<dbReference type="InterPro" id="IPR027268">
    <property type="entry name" value="Peptidase_M4/M1_CTD_sf"/>
</dbReference>
<name>A0ABW5INN9_9BACT</name>
<evidence type="ECO:0000256" key="1">
    <source>
        <dbReference type="SAM" id="SignalP"/>
    </source>
</evidence>
<keyword evidence="5" id="KW-1185">Reference proteome</keyword>
<proteinExistence type="predicted"/>
<feature type="domain" description="Peptidase M61 N-terminal" evidence="3">
    <location>
        <begin position="29"/>
        <end position="187"/>
    </location>
</feature>
<dbReference type="Proteomes" id="UP001597544">
    <property type="component" value="Unassembled WGS sequence"/>
</dbReference>
<evidence type="ECO:0000259" key="2">
    <source>
        <dbReference type="Pfam" id="PF01433"/>
    </source>
</evidence>
<dbReference type="SUPFAM" id="SSF55486">
    <property type="entry name" value="Metalloproteases ('zincins'), catalytic domain"/>
    <property type="match status" value="1"/>
</dbReference>
<dbReference type="InterPro" id="IPR040756">
    <property type="entry name" value="Peptidase_M61_N"/>
</dbReference>
<comment type="caution">
    <text evidence="4">The sequence shown here is derived from an EMBL/GenBank/DDBJ whole genome shotgun (WGS) entry which is preliminary data.</text>
</comment>
<dbReference type="GO" id="GO:0004177">
    <property type="term" value="F:aminopeptidase activity"/>
    <property type="evidence" value="ECO:0007669"/>
    <property type="project" value="UniProtKB-KW"/>
</dbReference>
<keyword evidence="4" id="KW-0031">Aminopeptidase</keyword>